<comment type="caution">
    <text evidence="2">The sequence shown here is derived from an EMBL/GenBank/DDBJ whole genome shotgun (WGS) entry which is preliminary data.</text>
</comment>
<evidence type="ECO:0000256" key="1">
    <source>
        <dbReference type="SAM" id="SignalP"/>
    </source>
</evidence>
<dbReference type="OrthoDB" id="5379537at2759"/>
<organism evidence="2 3">
    <name type="scientific">Elsinoe australis</name>
    <dbReference type="NCBI Taxonomy" id="40998"/>
    <lineage>
        <taxon>Eukaryota</taxon>
        <taxon>Fungi</taxon>
        <taxon>Dikarya</taxon>
        <taxon>Ascomycota</taxon>
        <taxon>Pezizomycotina</taxon>
        <taxon>Dothideomycetes</taxon>
        <taxon>Dothideomycetidae</taxon>
        <taxon>Myriangiales</taxon>
        <taxon>Elsinoaceae</taxon>
        <taxon>Elsinoe</taxon>
    </lineage>
</organism>
<dbReference type="AlphaFoldDB" id="A0A2P7YPT9"/>
<evidence type="ECO:0000313" key="3">
    <source>
        <dbReference type="Proteomes" id="UP000243723"/>
    </source>
</evidence>
<dbReference type="Proteomes" id="UP000243723">
    <property type="component" value="Unassembled WGS sequence"/>
</dbReference>
<reference evidence="2 3" key="1">
    <citation type="submission" date="2017-05" db="EMBL/GenBank/DDBJ databases">
        <title>Draft genome sequence of Elsinoe australis.</title>
        <authorList>
            <person name="Cheng Q."/>
        </authorList>
    </citation>
    <scope>NUCLEOTIDE SEQUENCE [LARGE SCALE GENOMIC DNA]</scope>
    <source>
        <strain evidence="2 3">NL1</strain>
    </source>
</reference>
<sequence>MTPIIIPLAVLAAMLAPQVDARGYNEGDWLGIENYVAYSQVRYYSTNNALQLNGIVFGESGNLPFAEWAGRQSCTINGGGYTGTTCIDSAIKEATYAAAEGVRASSSDLYNTVVFRGQGQKSSAYRFTDDGQGSSCKNPPTYAVQGNPCPPSSGSVDAVNNINAVYNFNARGIKVTCKAACGNPDGSINKANWENLISQLTKTMFDENWYGARFAVKRLSTDQVLARCRITSPNIVQFGLDTCPDLVPRAGAGFTGDQQPF</sequence>
<keyword evidence="1" id="KW-0732">Signal</keyword>
<protein>
    <submittedName>
        <fullName evidence="2">Dihydroorotase, homodimeric type</fullName>
    </submittedName>
</protein>
<gene>
    <name evidence="2" type="ORF">B9Z65_1179</name>
</gene>
<accession>A0A2P7YPT9</accession>
<proteinExistence type="predicted"/>
<name>A0A2P7YPT9_9PEZI</name>
<keyword evidence="3" id="KW-1185">Reference proteome</keyword>
<evidence type="ECO:0000313" key="2">
    <source>
        <dbReference type="EMBL" id="PSK37988.1"/>
    </source>
</evidence>
<feature type="signal peptide" evidence="1">
    <location>
        <begin position="1"/>
        <end position="21"/>
    </location>
</feature>
<dbReference type="EMBL" id="NHZQ01000404">
    <property type="protein sequence ID" value="PSK37988.1"/>
    <property type="molecule type" value="Genomic_DNA"/>
</dbReference>
<feature type="chain" id="PRO_5015126263" evidence="1">
    <location>
        <begin position="22"/>
        <end position="261"/>
    </location>
</feature>